<dbReference type="SUPFAM" id="SSF53474">
    <property type="entry name" value="alpha/beta-Hydrolases"/>
    <property type="match status" value="1"/>
</dbReference>
<accession>A0A449AUT0</accession>
<comment type="similarity">
    <text evidence="3 8 10">Belongs to the peptidase S33 family.</text>
</comment>
<dbReference type="Gene3D" id="3.40.50.1820">
    <property type="entry name" value="alpha/beta hydrolase"/>
    <property type="match status" value="1"/>
</dbReference>
<dbReference type="PIRSF" id="PIRSF006431">
    <property type="entry name" value="Pept_S33"/>
    <property type="match status" value="1"/>
</dbReference>
<dbReference type="InterPro" id="IPR002410">
    <property type="entry name" value="Peptidase_S33"/>
</dbReference>
<keyword evidence="11" id="KW-0812">Transmembrane</keyword>
<dbReference type="PANTHER" id="PTHR43722:SF1">
    <property type="entry name" value="PROLINE IMINOPEPTIDASE"/>
    <property type="match status" value="1"/>
</dbReference>
<evidence type="ECO:0000256" key="2">
    <source>
        <dbReference type="ARBA" id="ARBA00004496"/>
    </source>
</evidence>
<evidence type="ECO:0000256" key="4">
    <source>
        <dbReference type="ARBA" id="ARBA00022438"/>
    </source>
</evidence>
<dbReference type="GO" id="GO:0006508">
    <property type="term" value="P:proteolysis"/>
    <property type="evidence" value="ECO:0007669"/>
    <property type="project" value="UniProtKB-KW"/>
</dbReference>
<evidence type="ECO:0000256" key="1">
    <source>
        <dbReference type="ARBA" id="ARBA00001585"/>
    </source>
</evidence>
<evidence type="ECO:0000256" key="9">
    <source>
        <dbReference type="PIRSR" id="PIRSR006431-1"/>
    </source>
</evidence>
<dbReference type="KEGG" id="mgly:NCTC10194_00250"/>
<dbReference type="InterPro" id="IPR005944">
    <property type="entry name" value="Pro_iminopeptidase"/>
</dbReference>
<keyword evidence="7 8" id="KW-0378">Hydrolase</keyword>
<dbReference type="PANTHER" id="PTHR43722">
    <property type="entry name" value="PROLINE IMINOPEPTIDASE"/>
    <property type="match status" value="1"/>
</dbReference>
<comment type="catalytic activity">
    <reaction evidence="1 8 10">
        <text>Release of N-terminal proline from a peptide.</text>
        <dbReference type="EC" id="3.4.11.5"/>
    </reaction>
</comment>
<reference evidence="13 14" key="1">
    <citation type="submission" date="2019-01" db="EMBL/GenBank/DDBJ databases">
        <authorList>
            <consortium name="Pathogen Informatics"/>
        </authorList>
    </citation>
    <scope>NUCLEOTIDE SEQUENCE [LARGE SCALE GENOMIC DNA]</scope>
    <source>
        <strain evidence="13 14">NCTC10194</strain>
    </source>
</reference>
<sequence length="322" mass="37296">MDKNLFNAIEPYEQGFLKVSEIHSIYYELLGNPNGIPIVFLHGGPGGQISQKIRRLFDPNLYHIILFDQRGAGKSIPFAEIKDNTTFDLIEDLEKIRIKLNIEKWILFGGSWGTTLALCYAIAHPERVLALLLRGVFLARQEDVNFLYEKGASDFYPEAFERYKSYIESKQITGKSILEKYYLYFTNPQNSQEEIQKAAYEFNLWESNLVSNLDFDLSKHLVFEPGDLQIAKLESHYFINKSFLPSDNYILENISKIKNIKTIIVHGRQDVDTRPIGAYLLNQALNNSELFFIEQAGHTMWEEKLLNKLVELLKEPQKVFDL</sequence>
<evidence type="ECO:0000256" key="5">
    <source>
        <dbReference type="ARBA" id="ARBA00022490"/>
    </source>
</evidence>
<dbReference type="RefSeq" id="WP_027333648.1">
    <property type="nucleotide sequence ID" value="NZ_LR215024.1"/>
</dbReference>
<evidence type="ECO:0000259" key="12">
    <source>
        <dbReference type="Pfam" id="PF00561"/>
    </source>
</evidence>
<dbReference type="EMBL" id="LR215024">
    <property type="protein sequence ID" value="VEU70248.1"/>
    <property type="molecule type" value="Genomic_DNA"/>
</dbReference>
<keyword evidence="5 8" id="KW-0963">Cytoplasm</keyword>
<dbReference type="Pfam" id="PF00561">
    <property type="entry name" value="Abhydrolase_1"/>
    <property type="match status" value="1"/>
</dbReference>
<name>A0A449AUT0_9BACT</name>
<evidence type="ECO:0000256" key="3">
    <source>
        <dbReference type="ARBA" id="ARBA00010088"/>
    </source>
</evidence>
<feature type="transmembrane region" description="Helical" evidence="11">
    <location>
        <begin position="105"/>
        <end position="123"/>
    </location>
</feature>
<feature type="active site" description="Proton donor" evidence="9">
    <location>
        <position position="298"/>
    </location>
</feature>
<protein>
    <recommendedName>
        <fullName evidence="8 10">Proline iminopeptidase</fullName>
        <shortName evidence="8">PIP</shortName>
        <ecNumber evidence="8 10">3.4.11.5</ecNumber>
    </recommendedName>
    <alternativeName>
        <fullName evidence="8">Prolyl aminopeptidase</fullName>
    </alternativeName>
</protein>
<evidence type="ECO:0000256" key="10">
    <source>
        <dbReference type="RuleBase" id="RU003421"/>
    </source>
</evidence>
<keyword evidence="14" id="KW-1185">Reference proteome</keyword>
<dbReference type="NCBIfam" id="TIGR01249">
    <property type="entry name" value="pro_imino_pep_1"/>
    <property type="match status" value="1"/>
</dbReference>
<dbReference type="InterPro" id="IPR000073">
    <property type="entry name" value="AB_hydrolase_1"/>
</dbReference>
<dbReference type="PRINTS" id="PR00793">
    <property type="entry name" value="PROAMNOPTASE"/>
</dbReference>
<keyword evidence="6 8" id="KW-0645">Protease</keyword>
<comment type="subcellular location">
    <subcellularLocation>
        <location evidence="2 8">Cytoplasm</location>
    </subcellularLocation>
</comment>
<evidence type="ECO:0000256" key="8">
    <source>
        <dbReference type="PIRNR" id="PIRNR006431"/>
    </source>
</evidence>
<dbReference type="GO" id="GO:0005737">
    <property type="term" value="C:cytoplasm"/>
    <property type="evidence" value="ECO:0007669"/>
    <property type="project" value="UniProtKB-SubCell"/>
</dbReference>
<gene>
    <name evidence="13" type="primary">pip</name>
    <name evidence="13" type="ORF">NCTC10194_00250</name>
</gene>
<dbReference type="EC" id="3.4.11.5" evidence="8 10"/>
<dbReference type="GO" id="GO:0004177">
    <property type="term" value="F:aminopeptidase activity"/>
    <property type="evidence" value="ECO:0007669"/>
    <property type="project" value="UniProtKB-UniRule"/>
</dbReference>
<keyword evidence="11" id="KW-1133">Transmembrane helix</keyword>
<evidence type="ECO:0000256" key="11">
    <source>
        <dbReference type="SAM" id="Phobius"/>
    </source>
</evidence>
<feature type="active site" evidence="9">
    <location>
        <position position="270"/>
    </location>
</feature>
<proteinExistence type="inferred from homology"/>
<evidence type="ECO:0000256" key="7">
    <source>
        <dbReference type="ARBA" id="ARBA00022801"/>
    </source>
</evidence>
<organism evidence="13 14">
    <name type="scientific">Mycoplasmopsis glycophila</name>
    <dbReference type="NCBI Taxonomy" id="171285"/>
    <lineage>
        <taxon>Bacteria</taxon>
        <taxon>Bacillati</taxon>
        <taxon>Mycoplasmatota</taxon>
        <taxon>Mycoplasmoidales</taxon>
        <taxon>Metamycoplasmataceae</taxon>
        <taxon>Mycoplasmopsis</taxon>
    </lineage>
</organism>
<evidence type="ECO:0000313" key="14">
    <source>
        <dbReference type="Proteomes" id="UP000290815"/>
    </source>
</evidence>
<keyword evidence="4 8" id="KW-0031">Aminopeptidase</keyword>
<evidence type="ECO:0000313" key="13">
    <source>
        <dbReference type="EMBL" id="VEU70248.1"/>
    </source>
</evidence>
<keyword evidence="11" id="KW-0472">Membrane</keyword>
<dbReference type="AlphaFoldDB" id="A0A449AUT0"/>
<feature type="active site" description="Nucleophile" evidence="9">
    <location>
        <position position="111"/>
    </location>
</feature>
<feature type="domain" description="AB hydrolase-1" evidence="12">
    <location>
        <begin position="37"/>
        <end position="303"/>
    </location>
</feature>
<evidence type="ECO:0000256" key="6">
    <source>
        <dbReference type="ARBA" id="ARBA00022670"/>
    </source>
</evidence>
<dbReference type="Proteomes" id="UP000290815">
    <property type="component" value="Chromosome"/>
</dbReference>
<dbReference type="InterPro" id="IPR029058">
    <property type="entry name" value="AB_hydrolase_fold"/>
</dbReference>